<keyword evidence="5" id="KW-1185">Reference proteome</keyword>
<evidence type="ECO:0000256" key="1">
    <source>
        <dbReference type="ARBA" id="ARBA00022734"/>
    </source>
</evidence>
<accession>A0AAV4J0J2</accession>
<dbReference type="AlphaFoldDB" id="A0AAV4J0J2"/>
<dbReference type="Proteomes" id="UP000762676">
    <property type="component" value="Unassembled WGS sequence"/>
</dbReference>
<feature type="domain" description="Galectin" evidence="3">
    <location>
        <begin position="132"/>
        <end position="264"/>
    </location>
</feature>
<dbReference type="PROSITE" id="PS51304">
    <property type="entry name" value="GALECTIN"/>
    <property type="match status" value="1"/>
</dbReference>
<dbReference type="EMBL" id="BMAT01006586">
    <property type="protein sequence ID" value="GFS15380.1"/>
    <property type="molecule type" value="Genomic_DNA"/>
</dbReference>
<protein>
    <recommendedName>
        <fullName evidence="2">Galectin</fullName>
    </recommendedName>
</protein>
<evidence type="ECO:0000256" key="2">
    <source>
        <dbReference type="RuleBase" id="RU102079"/>
    </source>
</evidence>
<proteinExistence type="predicted"/>
<organism evidence="4 5">
    <name type="scientific">Elysia marginata</name>
    <dbReference type="NCBI Taxonomy" id="1093978"/>
    <lineage>
        <taxon>Eukaryota</taxon>
        <taxon>Metazoa</taxon>
        <taxon>Spiralia</taxon>
        <taxon>Lophotrochozoa</taxon>
        <taxon>Mollusca</taxon>
        <taxon>Gastropoda</taxon>
        <taxon>Heterobranchia</taxon>
        <taxon>Euthyneura</taxon>
        <taxon>Panpulmonata</taxon>
        <taxon>Sacoglossa</taxon>
        <taxon>Placobranchoidea</taxon>
        <taxon>Plakobranchidae</taxon>
        <taxon>Elysia</taxon>
    </lineage>
</organism>
<keyword evidence="1 2" id="KW-0430">Lectin</keyword>
<dbReference type="Gene3D" id="2.60.120.200">
    <property type="match status" value="1"/>
</dbReference>
<gene>
    <name evidence="4" type="ORF">ElyMa_003185500</name>
</gene>
<sequence>MKQNLLLHNLARYQTCFYVSVVYTLASYRHVTSAVTCGKRYESFTDRHFACEVPLQLVDDTGGGGNTLVTCARACQDMDLCSSFTFTERSQGWSCAFCPAENITALAFTPNDNRTETWIRRSGRVITPVHGQLADIPGAGEPGRLIVVKGTASTPLHHKRFMDLFNKQRGTIVLRFVRFASFIRLNSKLSGRSWSSDTERDFPVELFPFAEGEPYEINLLTTSGGFAVYVNGVYIMTYDLSISKAKTIDSMRLKFGAELHYVSF</sequence>
<name>A0AAV4J0J2_9GAST</name>
<dbReference type="Pfam" id="PF00337">
    <property type="entry name" value="Gal-bind_lectin"/>
    <property type="match status" value="1"/>
</dbReference>
<dbReference type="SUPFAM" id="SSF49899">
    <property type="entry name" value="Concanavalin A-like lectins/glucanases"/>
    <property type="match status" value="1"/>
</dbReference>
<dbReference type="GO" id="GO:0030246">
    <property type="term" value="F:carbohydrate binding"/>
    <property type="evidence" value="ECO:0007669"/>
    <property type="project" value="UniProtKB-UniRule"/>
</dbReference>
<evidence type="ECO:0000259" key="3">
    <source>
        <dbReference type="PROSITE" id="PS51304"/>
    </source>
</evidence>
<comment type="caution">
    <text evidence="4">The sequence shown here is derived from an EMBL/GenBank/DDBJ whole genome shotgun (WGS) entry which is preliminary data.</text>
</comment>
<dbReference type="SMART" id="SM00908">
    <property type="entry name" value="Gal-bind_lectin"/>
    <property type="match status" value="1"/>
</dbReference>
<evidence type="ECO:0000313" key="4">
    <source>
        <dbReference type="EMBL" id="GFS15380.1"/>
    </source>
</evidence>
<dbReference type="InterPro" id="IPR001079">
    <property type="entry name" value="Galectin_CRD"/>
</dbReference>
<evidence type="ECO:0000313" key="5">
    <source>
        <dbReference type="Proteomes" id="UP000762676"/>
    </source>
</evidence>
<reference evidence="4 5" key="1">
    <citation type="journal article" date="2021" name="Elife">
        <title>Chloroplast acquisition without the gene transfer in kleptoplastic sea slugs, Plakobranchus ocellatus.</title>
        <authorList>
            <person name="Maeda T."/>
            <person name="Takahashi S."/>
            <person name="Yoshida T."/>
            <person name="Shimamura S."/>
            <person name="Takaki Y."/>
            <person name="Nagai Y."/>
            <person name="Toyoda A."/>
            <person name="Suzuki Y."/>
            <person name="Arimoto A."/>
            <person name="Ishii H."/>
            <person name="Satoh N."/>
            <person name="Nishiyama T."/>
            <person name="Hasebe M."/>
            <person name="Maruyama T."/>
            <person name="Minagawa J."/>
            <person name="Obokata J."/>
            <person name="Shigenobu S."/>
        </authorList>
    </citation>
    <scope>NUCLEOTIDE SEQUENCE [LARGE SCALE GENOMIC DNA]</scope>
</reference>
<dbReference type="InterPro" id="IPR013320">
    <property type="entry name" value="ConA-like_dom_sf"/>
</dbReference>